<keyword evidence="1" id="KW-0645">Protease</keyword>
<gene>
    <name evidence="7" type="ORF">SAMN05444858_13032</name>
</gene>
<feature type="region of interest" description="Disordered" evidence="4">
    <location>
        <begin position="365"/>
        <end position="398"/>
    </location>
</feature>
<keyword evidence="2" id="KW-0378">Hydrolase</keyword>
<dbReference type="GO" id="GO:0006508">
    <property type="term" value="P:proteolysis"/>
    <property type="evidence" value="ECO:0007669"/>
    <property type="project" value="UniProtKB-KW"/>
</dbReference>
<dbReference type="PROSITE" id="PS00138">
    <property type="entry name" value="SUBTILASE_SER"/>
    <property type="match status" value="1"/>
</dbReference>
<dbReference type="SUPFAM" id="SSF52743">
    <property type="entry name" value="Subtilisin-like"/>
    <property type="match status" value="1"/>
</dbReference>
<keyword evidence="8" id="KW-1185">Reference proteome</keyword>
<feature type="compositionally biased region" description="Basic and acidic residues" evidence="4">
    <location>
        <begin position="44"/>
        <end position="54"/>
    </location>
</feature>
<dbReference type="Gene3D" id="3.40.50.200">
    <property type="entry name" value="Peptidase S8/S53 domain"/>
    <property type="match status" value="1"/>
</dbReference>
<feature type="compositionally biased region" description="Low complexity" evidence="4">
    <location>
        <begin position="32"/>
        <end position="41"/>
    </location>
</feature>
<name>A0A1N7F4G4_9ACTN</name>
<evidence type="ECO:0000256" key="1">
    <source>
        <dbReference type="ARBA" id="ARBA00022670"/>
    </source>
</evidence>
<proteinExistence type="predicted"/>
<reference evidence="7 8" key="1">
    <citation type="submission" date="2017-01" db="EMBL/GenBank/DDBJ databases">
        <authorList>
            <person name="Mah S.A."/>
            <person name="Swanson W.J."/>
            <person name="Moy G.W."/>
            <person name="Vacquier V.D."/>
        </authorList>
    </citation>
    <scope>NUCLEOTIDE SEQUENCE [LARGE SCALE GENOMIC DNA]</scope>
    <source>
        <strain evidence="7 8">DSM 45758</strain>
    </source>
</reference>
<evidence type="ECO:0000256" key="4">
    <source>
        <dbReference type="SAM" id="MobiDB-lite"/>
    </source>
</evidence>
<dbReference type="InterPro" id="IPR023828">
    <property type="entry name" value="Peptidase_S8_Ser-AS"/>
</dbReference>
<sequence>MSGSSTRTVSVLASFLLVGALGAVGIAPASASPAPGVPVAGDDPAAHNHTLDDGSKVTWYDDGTATVTDAKGAQRPFVVPPVAGMSGYGTTYSPTIETIEARAAAQTYQVGSGAVGIGTMNTSVHLPEKVAKGAQARAKAATATDVVGVPTNDALTSSFSSWLNAQGVNAVGAFVDAKRHLNALPGAGQIITNVSIGDVNDDTTIVRDGQRYLDIPSMPLIPTYTADDDGSLDPMGTTEGQDPALGEVLLDFSMMAPLPHHQQRPEALGEGATDLLGIAPGADYRLVVAEEPTFEGINQAFIAAANQNPRPTVITASLGAGTDTNLGFPGRWIEDIPQIRETLRKIVASGIVVVVSSNDGTRLALPVSVGPDGGSTPTERTKKKSDQTDLDDIAPTTVPTKVTDTGVIAAGSTTVDDTLTSTDIRAGVWPTTRYNGAAAYASGFGSRIDLSAPGDNLPAFFHAQSQGPQAVGLQLGGGTSASAPMIAAAAAVVLQAGEATSTDLTPKQVRQILIDTARPVATPPQADQELHVGPQIDVTRAFEKVLSRGFPIARTAARLSMAERQVIPTLQGMSFEEDTDPDAIDLAGPTGGNGDKTGQNAVSPITFGMDLAGDTRGLTYQLVVGSRTFPAAVPSIRVLPKELFDAAGLSMTSGSPQRIDVRFQALGKVSGRTAVVAELSRTLTFLPSDGTYEQALPPTAPGKVALGEPVAVSYDLTGVRGVSNPRLVVSSVGHYTPSAGVDIFNEAWSTPLTGTKGTVTVPASAFTAGGGGLYGVGLQTATLGGYLKVWGDFRAFLVGPGADQRPAPITFGPDVHAAAVRRGDARVPVNWDVRDVKGATGAAVEVMAPAPTLAGTLNTATNQNGTKRDDDGFNHASTVWRELPSTNGTTVLDLDTLDLTTGLQYPVRVIATKHGQPIGQASATSFLQYDDGDRIDGAVEGFVVDGGKAYISADTFDGFDLVDSATVPYDLASGTLGAKINHSAPGSHLQLIKGIDPASGHALVLHRPLLGTEAEVRVIDLATDTVVKSTQVGSLPGLTVGQSYLDGATVDRVRGRGYIEVYDSSQGYSLLYTVDMATGNATGPLILNPNNRGRTFSNLAVDSSTGTVFATTVGTAGPCLAGRAGYWMVKADVAAQTVSPATTMPLCTAAVAPDGKGDKLYVSVGAHQPYGGSFPLSSFLTMDQATITKGPEKAIDTRGPEWLTYDATHHVLVQTSIYEADHDTDNNPMSEVTLIDPDTGAVLSRKPMVNLVNSTLAASNFDFTARQGLYLDPTTRTGYVVDAWAGGLSRFTY</sequence>
<feature type="region of interest" description="Disordered" evidence="4">
    <location>
        <begin position="32"/>
        <end position="54"/>
    </location>
</feature>
<organism evidence="7 8">
    <name type="scientific">Micromonospora avicenniae</name>
    <dbReference type="NCBI Taxonomy" id="1198245"/>
    <lineage>
        <taxon>Bacteria</taxon>
        <taxon>Bacillati</taxon>
        <taxon>Actinomycetota</taxon>
        <taxon>Actinomycetes</taxon>
        <taxon>Micromonosporales</taxon>
        <taxon>Micromonosporaceae</taxon>
        <taxon>Micromonospora</taxon>
    </lineage>
</organism>
<evidence type="ECO:0000313" key="8">
    <source>
        <dbReference type="Proteomes" id="UP000186004"/>
    </source>
</evidence>
<protein>
    <submittedName>
        <fullName evidence="7">Subtilase family protein</fullName>
    </submittedName>
</protein>
<feature type="domain" description="Peptidase S8/S53" evidence="6">
    <location>
        <begin position="275"/>
        <end position="520"/>
    </location>
</feature>
<dbReference type="InterPro" id="IPR036852">
    <property type="entry name" value="Peptidase_S8/S53_dom_sf"/>
</dbReference>
<keyword evidence="3" id="KW-0720">Serine protease</keyword>
<evidence type="ECO:0000313" key="7">
    <source>
        <dbReference type="EMBL" id="SIR95204.1"/>
    </source>
</evidence>
<evidence type="ECO:0000256" key="3">
    <source>
        <dbReference type="ARBA" id="ARBA00022825"/>
    </source>
</evidence>
<evidence type="ECO:0000256" key="2">
    <source>
        <dbReference type="ARBA" id="ARBA00022801"/>
    </source>
</evidence>
<dbReference type="Proteomes" id="UP000186004">
    <property type="component" value="Unassembled WGS sequence"/>
</dbReference>
<feature type="signal peptide" evidence="5">
    <location>
        <begin position="1"/>
        <end position="31"/>
    </location>
</feature>
<dbReference type="InterPro" id="IPR000209">
    <property type="entry name" value="Peptidase_S8/S53_dom"/>
</dbReference>
<dbReference type="RefSeq" id="WP_139338185.1">
    <property type="nucleotide sequence ID" value="NZ_FTNF01000030.1"/>
</dbReference>
<accession>A0A1N7F4G4</accession>
<dbReference type="GO" id="GO:0004252">
    <property type="term" value="F:serine-type endopeptidase activity"/>
    <property type="evidence" value="ECO:0007669"/>
    <property type="project" value="InterPro"/>
</dbReference>
<dbReference type="OrthoDB" id="3644761at2"/>
<feature type="chain" id="PRO_5012433148" evidence="5">
    <location>
        <begin position="32"/>
        <end position="1293"/>
    </location>
</feature>
<feature type="region of interest" description="Disordered" evidence="4">
    <location>
        <begin position="578"/>
        <end position="599"/>
    </location>
</feature>
<dbReference type="EMBL" id="FTNF01000030">
    <property type="protein sequence ID" value="SIR95204.1"/>
    <property type="molecule type" value="Genomic_DNA"/>
</dbReference>
<keyword evidence="5" id="KW-0732">Signal</keyword>
<evidence type="ECO:0000256" key="5">
    <source>
        <dbReference type="SAM" id="SignalP"/>
    </source>
</evidence>
<dbReference type="Pfam" id="PF00082">
    <property type="entry name" value="Peptidase_S8"/>
    <property type="match status" value="1"/>
</dbReference>
<evidence type="ECO:0000259" key="6">
    <source>
        <dbReference type="Pfam" id="PF00082"/>
    </source>
</evidence>